<dbReference type="InterPro" id="IPR015943">
    <property type="entry name" value="WD40/YVTN_repeat-like_dom_sf"/>
</dbReference>
<feature type="repeat" description="WD" evidence="3">
    <location>
        <begin position="120"/>
        <end position="163"/>
    </location>
</feature>
<dbReference type="PANTHER" id="PTHR22847">
    <property type="entry name" value="WD40 REPEAT PROTEIN"/>
    <property type="match status" value="1"/>
</dbReference>
<dbReference type="PROSITE" id="PS50082">
    <property type="entry name" value="WD_REPEATS_2"/>
    <property type="match status" value="2"/>
</dbReference>
<protein>
    <submittedName>
        <fullName evidence="5">Uncharacterized protein</fullName>
    </submittedName>
</protein>
<evidence type="ECO:0000313" key="5">
    <source>
        <dbReference type="EMBL" id="KPM39143.1"/>
    </source>
</evidence>
<feature type="region of interest" description="Disordered" evidence="4">
    <location>
        <begin position="363"/>
        <end position="396"/>
    </location>
</feature>
<accession>A0A0P7BDY4</accession>
<dbReference type="EMBL" id="LKCW01000115">
    <property type="protein sequence ID" value="KPM39143.1"/>
    <property type="molecule type" value="Genomic_DNA"/>
</dbReference>
<feature type="compositionally biased region" description="Basic and acidic residues" evidence="4">
    <location>
        <begin position="1"/>
        <end position="10"/>
    </location>
</feature>
<comment type="caution">
    <text evidence="5">The sequence shown here is derived from an EMBL/GenBank/DDBJ whole genome shotgun (WGS) entry which is preliminary data.</text>
</comment>
<dbReference type="PANTHER" id="PTHR22847:SF681">
    <property type="entry name" value="F-BOX PROTEIN MET30"/>
    <property type="match status" value="1"/>
</dbReference>
<keyword evidence="6" id="KW-1185">Reference proteome</keyword>
<name>A0A0P7BDY4_9HYPO</name>
<gene>
    <name evidence="5" type="ORF">AK830_g7419</name>
</gene>
<dbReference type="STRING" id="78410.A0A0P7BDY4"/>
<dbReference type="OrthoDB" id="6262491at2759"/>
<feature type="repeat" description="WD" evidence="3">
    <location>
        <begin position="272"/>
        <end position="311"/>
    </location>
</feature>
<feature type="region of interest" description="Disordered" evidence="4">
    <location>
        <begin position="1"/>
        <end position="31"/>
    </location>
</feature>
<dbReference type="InterPro" id="IPR001680">
    <property type="entry name" value="WD40_rpt"/>
</dbReference>
<dbReference type="InterPro" id="IPR019775">
    <property type="entry name" value="WD40_repeat_CS"/>
</dbReference>
<keyword evidence="2" id="KW-0677">Repeat</keyword>
<feature type="compositionally biased region" description="Acidic residues" evidence="4">
    <location>
        <begin position="384"/>
        <end position="396"/>
    </location>
</feature>
<evidence type="ECO:0000256" key="1">
    <source>
        <dbReference type="ARBA" id="ARBA00022574"/>
    </source>
</evidence>
<dbReference type="AlphaFoldDB" id="A0A0P7BDY4"/>
<dbReference type="Gene3D" id="2.130.10.10">
    <property type="entry name" value="YVTN repeat-like/Quinoprotein amine dehydrogenase"/>
    <property type="match status" value="2"/>
</dbReference>
<dbReference type="PROSITE" id="PS00678">
    <property type="entry name" value="WD_REPEATS_1"/>
    <property type="match status" value="1"/>
</dbReference>
<dbReference type="GO" id="GO:0043224">
    <property type="term" value="C:nuclear SCF ubiquitin ligase complex"/>
    <property type="evidence" value="ECO:0007669"/>
    <property type="project" value="TreeGrafter"/>
</dbReference>
<organism evidence="5 6">
    <name type="scientific">Neonectria ditissima</name>
    <dbReference type="NCBI Taxonomy" id="78410"/>
    <lineage>
        <taxon>Eukaryota</taxon>
        <taxon>Fungi</taxon>
        <taxon>Dikarya</taxon>
        <taxon>Ascomycota</taxon>
        <taxon>Pezizomycotina</taxon>
        <taxon>Sordariomycetes</taxon>
        <taxon>Hypocreomycetidae</taxon>
        <taxon>Hypocreales</taxon>
        <taxon>Nectriaceae</taxon>
        <taxon>Neonectria</taxon>
    </lineage>
</organism>
<dbReference type="GO" id="GO:0000209">
    <property type="term" value="P:protein polyubiquitination"/>
    <property type="evidence" value="ECO:0007669"/>
    <property type="project" value="TreeGrafter"/>
</dbReference>
<dbReference type="Proteomes" id="UP000050424">
    <property type="component" value="Unassembled WGS sequence"/>
</dbReference>
<evidence type="ECO:0000313" key="6">
    <source>
        <dbReference type="Proteomes" id="UP000050424"/>
    </source>
</evidence>
<keyword evidence="1 3" id="KW-0853">WD repeat</keyword>
<evidence type="ECO:0000256" key="3">
    <source>
        <dbReference type="PROSITE-ProRule" id="PRU00221"/>
    </source>
</evidence>
<dbReference type="SUPFAM" id="SSF50978">
    <property type="entry name" value="WD40 repeat-like"/>
    <property type="match status" value="1"/>
</dbReference>
<evidence type="ECO:0000256" key="4">
    <source>
        <dbReference type="SAM" id="MobiDB-lite"/>
    </source>
</evidence>
<dbReference type="SMART" id="SM00320">
    <property type="entry name" value="WD40"/>
    <property type="match status" value="6"/>
</dbReference>
<dbReference type="Pfam" id="PF00400">
    <property type="entry name" value="WD40"/>
    <property type="match status" value="3"/>
</dbReference>
<evidence type="ECO:0000256" key="2">
    <source>
        <dbReference type="ARBA" id="ARBA00022737"/>
    </source>
</evidence>
<reference evidence="5 6" key="1">
    <citation type="submission" date="2015-09" db="EMBL/GenBank/DDBJ databases">
        <title>Draft genome of a European isolate of the apple canker pathogen Neonectria ditissima.</title>
        <authorList>
            <person name="Gomez-Cortecero A."/>
            <person name="Harrison R.J."/>
            <person name="Armitage A.D."/>
        </authorList>
    </citation>
    <scope>NUCLEOTIDE SEQUENCE [LARGE SCALE GENOMIC DNA]</scope>
    <source>
        <strain evidence="5 6">R09/05</strain>
    </source>
</reference>
<proteinExistence type="predicted"/>
<dbReference type="GO" id="GO:0043130">
    <property type="term" value="F:ubiquitin binding"/>
    <property type="evidence" value="ECO:0007669"/>
    <property type="project" value="TreeGrafter"/>
</dbReference>
<feature type="compositionally biased region" description="Basic and acidic residues" evidence="4">
    <location>
        <begin position="363"/>
        <end position="379"/>
    </location>
</feature>
<dbReference type="InterPro" id="IPR036322">
    <property type="entry name" value="WD40_repeat_dom_sf"/>
</dbReference>
<sequence>MQSSDRDHFFQTDASQAQQQRKDAKAGNKNGDPVVMKSKILAAIADPASPLTSVFIAESAGFVRCISLELAQPKTTYRGPKTPVTCLAIGGKDGKTVFAGSWDKDIWSWDVESSRPGRRFSGHADFVKAVVCATISGRDVLISGGADKKILVWDTETGRRLHTLQDPSTTMLAVQHLAIDPVLSTADAVVFASASSDPNIRRWKIKLEGYEQLPESFHDRPDVERLTIQEHETSVYRLVYEDTSDDVDLWTASADGTAKCLARSRSFIADDSFEHGDYVRAVAVTEQWVITAGRDEDVKVWDRSSGKLYATLFGHYDEITDLVMLRDAEGTTRKVCSVGIDGTIRTWPLDKSELDDVVTKIKEASKAGPKKKEQEDKGENLLTAEEEAELAELMDD</sequence>